<dbReference type="EMBL" id="CP017076">
    <property type="protein sequence ID" value="AOR79507.1"/>
    <property type="molecule type" value="Genomic_DNA"/>
</dbReference>
<dbReference type="InterPro" id="IPR011008">
    <property type="entry name" value="Dimeric_a/b-barrel"/>
</dbReference>
<feature type="domain" description="DUF1330" evidence="1">
    <location>
        <begin position="3"/>
        <end position="71"/>
    </location>
</feature>
<evidence type="ECO:0000259" key="1">
    <source>
        <dbReference type="Pfam" id="PF07045"/>
    </source>
</evidence>
<protein>
    <recommendedName>
        <fullName evidence="1">DUF1330 domain-containing protein</fullName>
    </recommendedName>
</protein>
<evidence type="ECO:0000313" key="2">
    <source>
        <dbReference type="EMBL" id="AOR79507.1"/>
    </source>
</evidence>
<dbReference type="PANTHER" id="PTHR41521">
    <property type="match status" value="1"/>
</dbReference>
<keyword evidence="2" id="KW-0614">Plasmid</keyword>
<reference evidence="3" key="1">
    <citation type="journal article" date="2017" name="J. Biotechnol.">
        <title>Complete genome sequence of Novosphingobium resinovorum SA1, a versatile xenobiotic-degrading bacterium capable of utilizing sulfanilic acid.</title>
        <authorList>
            <person name="Hegedus B."/>
            <person name="Kos P.B."/>
            <person name="Balint B."/>
            <person name="Maroti G."/>
            <person name="Gan H.M."/>
            <person name="Perei K."/>
            <person name="Rakhely G."/>
        </authorList>
    </citation>
    <scope>NUCLEOTIDE SEQUENCE [LARGE SCALE GENOMIC DNA]</scope>
    <source>
        <strain evidence="3">SA1</strain>
    </source>
</reference>
<dbReference type="Gene3D" id="3.30.70.100">
    <property type="match status" value="1"/>
</dbReference>
<name>A0A1D8ABL3_9SPHN</name>
<dbReference type="KEGG" id="nre:BES08_22115"/>
<sequence>MVITDAEKFGAYVKAIAGLSEKHGGEYLVRGKVSEVLEGDVNPDERVVVSRFETEEAALAYAKSPEYKAGAEKFACSEFSNGNREGRPHRGRPSHLVHRQADRISANHPTHTVISYMDHARVVIL</sequence>
<dbReference type="InterPro" id="IPR010753">
    <property type="entry name" value="DUF1330"/>
</dbReference>
<keyword evidence="3" id="KW-1185">Reference proteome</keyword>
<evidence type="ECO:0000313" key="3">
    <source>
        <dbReference type="Proteomes" id="UP000094626"/>
    </source>
</evidence>
<gene>
    <name evidence="2" type="ORF">BES08_22115</name>
</gene>
<dbReference type="AlphaFoldDB" id="A0A1D8ABL3"/>
<geneLocation type="plasmid" evidence="2 3">
    <name>pSA1</name>
</geneLocation>
<dbReference type="Proteomes" id="UP000094626">
    <property type="component" value="Plasmid pSA1"/>
</dbReference>
<proteinExistence type="predicted"/>
<dbReference type="SUPFAM" id="SSF54909">
    <property type="entry name" value="Dimeric alpha+beta barrel"/>
    <property type="match status" value="1"/>
</dbReference>
<dbReference type="Pfam" id="PF07045">
    <property type="entry name" value="DUF1330"/>
    <property type="match status" value="1"/>
</dbReference>
<dbReference type="PANTHER" id="PTHR41521:SF4">
    <property type="entry name" value="BLR0684 PROTEIN"/>
    <property type="match status" value="1"/>
</dbReference>
<organism evidence="2 3">
    <name type="scientific">Novosphingobium resinovorum</name>
    <dbReference type="NCBI Taxonomy" id="158500"/>
    <lineage>
        <taxon>Bacteria</taxon>
        <taxon>Pseudomonadati</taxon>
        <taxon>Pseudomonadota</taxon>
        <taxon>Alphaproteobacteria</taxon>
        <taxon>Sphingomonadales</taxon>
        <taxon>Sphingomonadaceae</taxon>
        <taxon>Novosphingobium</taxon>
    </lineage>
</organism>
<accession>A0A1D8ABL3</accession>